<comment type="catalytic activity">
    <reaction evidence="8">
        <text>L-threonyl-[protein] + ATP = O-phospho-L-threonyl-[protein] + ADP + H(+)</text>
        <dbReference type="Rhea" id="RHEA:46608"/>
        <dbReference type="Rhea" id="RHEA-COMP:11060"/>
        <dbReference type="Rhea" id="RHEA-COMP:11605"/>
        <dbReference type="ChEBI" id="CHEBI:15378"/>
        <dbReference type="ChEBI" id="CHEBI:30013"/>
        <dbReference type="ChEBI" id="CHEBI:30616"/>
        <dbReference type="ChEBI" id="CHEBI:61977"/>
        <dbReference type="ChEBI" id="CHEBI:456216"/>
        <dbReference type="EC" id="2.7.11.24"/>
    </reaction>
</comment>
<sequence>MSESIDSASGQQTTGHSGSSQPIQIIGFDIEEPQGAVIPRRRSSASSHKAAQNRNLIRNLAKASSAASTPSIPQGMPVDHFDEAISPPAQSTTVHHVRPRKAKSSISQTLIGNTAAPMLEPPVSPSVVGLSSGSEAGGSSCPSGYRSGSEGATTYGAAYSTAPTSVNNTAASTPAHGALSGKFPPKTQQSPAPGSVSNPSALGTEPYAASQPGASRLAQAAAANMVKRGMVVGQGNSGNESEGAADHPLSERALSKRGYQSHILFNHVFHLENRWSGLRELGQGAYGLVISAQDSLSGETIAIKMLTRVFDKAILARRCLREITLLRHLNGHENITGLIDLDVVIDDFNEIYMFIEPMEADLHQIIRSGQKLSNSHIQYFLYQILRGMKYIHSANVIHRDLKPGNLLVNADCELKICDFGLARGFRPDPSEWDPNSQGPGGPMTEYVATRWYRAPEIMLSYKRYSTGIDVWSIGCILAELLGGKPIFKGKDYIEQLNLILQILGMPDEATLTAIGSEKACAYIRTLPVYEKVPFETLYPDADPEALDLLEKLLRFDPAERISVAEALKHPYMAPYHDETDEPDCPTVFDKWEEVEGTHTLEEFKQIIRTEVEEFRKEVRTVEEWEGQSDSENRRPDVISEEDVTTESIAATSPIQPSEWEGQAVPFAPSATSTPASSVHASLQGTPRGSISHAKSSPSPAKRALEKTLSSTPQMAISPNSDGDRGRSLGSSQPPSSSSTLRTGRRRSSAGFTDPFTRRPVSMFGLGLGMSGMTALNGSIQAAGGAAGEGPGISASLPRSHGKRASISGDLEHRFSKSRTSSTSSAVRPLVRTLSSLSMADLPLIHHQNTADPPPMSVSPADAPPSEAPLTFGKGSRPSTSRHHSQEKEQPFSEATE</sequence>
<feature type="compositionally biased region" description="Polar residues" evidence="9">
    <location>
        <begin position="707"/>
        <end position="719"/>
    </location>
</feature>
<organism evidence="11 12">
    <name type="scientific">Naganishia liquefaciens</name>
    <dbReference type="NCBI Taxonomy" id="104408"/>
    <lineage>
        <taxon>Eukaryota</taxon>
        <taxon>Fungi</taxon>
        <taxon>Dikarya</taxon>
        <taxon>Basidiomycota</taxon>
        <taxon>Agaricomycotina</taxon>
        <taxon>Tremellomycetes</taxon>
        <taxon>Filobasidiales</taxon>
        <taxon>Filobasidiaceae</taxon>
        <taxon>Naganishia</taxon>
    </lineage>
</organism>
<evidence type="ECO:0000256" key="3">
    <source>
        <dbReference type="ARBA" id="ARBA00022679"/>
    </source>
</evidence>
<proteinExistence type="inferred from homology"/>
<dbReference type="GO" id="GO:0005524">
    <property type="term" value="F:ATP binding"/>
    <property type="evidence" value="ECO:0007669"/>
    <property type="project" value="UniProtKB-UniRule"/>
</dbReference>
<keyword evidence="4 7" id="KW-0547">Nucleotide-binding</keyword>
<dbReference type="PROSITE" id="PS01351">
    <property type="entry name" value="MAPK"/>
    <property type="match status" value="1"/>
</dbReference>
<dbReference type="EC" id="2.7.11.24" evidence="1 8"/>
<evidence type="ECO:0000256" key="1">
    <source>
        <dbReference type="ARBA" id="ARBA00012411"/>
    </source>
</evidence>
<keyword evidence="5 8" id="KW-0418">Kinase</keyword>
<feature type="compositionally biased region" description="Low complexity" evidence="9">
    <location>
        <begin position="125"/>
        <end position="144"/>
    </location>
</feature>
<dbReference type="InterPro" id="IPR011009">
    <property type="entry name" value="Kinase-like_dom_sf"/>
</dbReference>
<dbReference type="Proteomes" id="UP000620104">
    <property type="component" value="Unassembled WGS sequence"/>
</dbReference>
<dbReference type="PANTHER" id="PTHR24055">
    <property type="entry name" value="MITOGEN-ACTIVATED PROTEIN KINASE"/>
    <property type="match status" value="1"/>
</dbReference>
<evidence type="ECO:0000313" key="12">
    <source>
        <dbReference type="Proteomes" id="UP000620104"/>
    </source>
</evidence>
<evidence type="ECO:0000313" key="11">
    <source>
        <dbReference type="EMBL" id="GHJ84446.1"/>
    </source>
</evidence>
<feature type="compositionally biased region" description="Polar residues" evidence="9">
    <location>
        <begin position="682"/>
        <end position="698"/>
    </location>
</feature>
<comment type="activity regulation">
    <text evidence="8">Activated by threonine and tyrosine phosphorylation.</text>
</comment>
<feature type="region of interest" description="Disordered" evidence="9">
    <location>
        <begin position="621"/>
        <end position="759"/>
    </location>
</feature>
<evidence type="ECO:0000256" key="7">
    <source>
        <dbReference type="PROSITE-ProRule" id="PRU10141"/>
    </source>
</evidence>
<feature type="compositionally biased region" description="Pro residues" evidence="9">
    <location>
        <begin position="851"/>
        <end position="866"/>
    </location>
</feature>
<keyword evidence="8" id="KW-0460">Magnesium</keyword>
<dbReference type="InterPro" id="IPR000719">
    <property type="entry name" value="Prot_kinase_dom"/>
</dbReference>
<feature type="domain" description="Protein kinase" evidence="10">
    <location>
        <begin position="275"/>
        <end position="572"/>
    </location>
</feature>
<feature type="region of interest" description="Disordered" evidence="9">
    <location>
        <begin position="782"/>
        <end position="827"/>
    </location>
</feature>
<dbReference type="SUPFAM" id="SSF56112">
    <property type="entry name" value="Protein kinase-like (PK-like)"/>
    <property type="match status" value="1"/>
</dbReference>
<feature type="region of interest" description="Disordered" evidence="9">
    <location>
        <begin position="168"/>
        <end position="210"/>
    </location>
</feature>
<dbReference type="Pfam" id="PF00069">
    <property type="entry name" value="Pkinase"/>
    <property type="match status" value="1"/>
</dbReference>
<feature type="binding site" evidence="7">
    <location>
        <position position="304"/>
    </location>
    <ligand>
        <name>ATP</name>
        <dbReference type="ChEBI" id="CHEBI:30616"/>
    </ligand>
</feature>
<dbReference type="InterPro" id="IPR050117">
    <property type="entry name" value="MAPK"/>
</dbReference>
<feature type="region of interest" description="Disordered" evidence="9">
    <location>
        <begin position="1"/>
        <end position="81"/>
    </location>
</feature>
<evidence type="ECO:0000256" key="5">
    <source>
        <dbReference type="ARBA" id="ARBA00022777"/>
    </source>
</evidence>
<feature type="region of interest" description="Disordered" evidence="9">
    <location>
        <begin position="843"/>
        <end position="896"/>
    </location>
</feature>
<gene>
    <name evidence="11" type="ORF">NliqN6_0848</name>
</gene>
<dbReference type="InterPro" id="IPR017441">
    <property type="entry name" value="Protein_kinase_ATP_BS"/>
</dbReference>
<keyword evidence="6 7" id="KW-0067">ATP-binding</keyword>
<evidence type="ECO:0000256" key="6">
    <source>
        <dbReference type="ARBA" id="ARBA00022840"/>
    </source>
</evidence>
<comment type="caution">
    <text evidence="11">The sequence shown here is derived from an EMBL/GenBank/DDBJ whole genome shotgun (WGS) entry which is preliminary data.</text>
</comment>
<dbReference type="EMBL" id="BLZA01000007">
    <property type="protein sequence ID" value="GHJ84446.1"/>
    <property type="molecule type" value="Genomic_DNA"/>
</dbReference>
<feature type="region of interest" description="Disordered" evidence="9">
    <location>
        <begin position="113"/>
        <end position="145"/>
    </location>
</feature>
<dbReference type="OrthoDB" id="192887at2759"/>
<feature type="compositionally biased region" description="Polar residues" evidence="9">
    <location>
        <begin position="645"/>
        <end position="655"/>
    </location>
</feature>
<keyword evidence="12" id="KW-1185">Reference proteome</keyword>
<evidence type="ECO:0000256" key="8">
    <source>
        <dbReference type="RuleBase" id="RU361165"/>
    </source>
</evidence>
<dbReference type="PROSITE" id="PS50011">
    <property type="entry name" value="PROTEIN_KINASE_DOM"/>
    <property type="match status" value="1"/>
</dbReference>
<dbReference type="GO" id="GO:0004707">
    <property type="term" value="F:MAP kinase activity"/>
    <property type="evidence" value="ECO:0007669"/>
    <property type="project" value="UniProtKB-EC"/>
</dbReference>
<evidence type="ECO:0000259" key="10">
    <source>
        <dbReference type="PROSITE" id="PS50011"/>
    </source>
</evidence>
<evidence type="ECO:0000256" key="2">
    <source>
        <dbReference type="ARBA" id="ARBA00022527"/>
    </source>
</evidence>
<keyword evidence="3 8" id="KW-0808">Transferase</keyword>
<dbReference type="PROSITE" id="PS00107">
    <property type="entry name" value="PROTEIN_KINASE_ATP"/>
    <property type="match status" value="1"/>
</dbReference>
<keyword evidence="2 8" id="KW-0723">Serine/threonine-protein kinase</keyword>
<evidence type="ECO:0000256" key="9">
    <source>
        <dbReference type="SAM" id="MobiDB-lite"/>
    </source>
</evidence>
<dbReference type="InterPro" id="IPR003527">
    <property type="entry name" value="MAP_kinase_CS"/>
</dbReference>
<comment type="cofactor">
    <cofactor evidence="8">
        <name>Mg(2+)</name>
        <dbReference type="ChEBI" id="CHEBI:18420"/>
    </cofactor>
</comment>
<dbReference type="Gene3D" id="1.10.510.10">
    <property type="entry name" value="Transferase(Phosphotransferase) domain 1"/>
    <property type="match status" value="1"/>
</dbReference>
<feature type="compositionally biased region" description="Low complexity" evidence="9">
    <location>
        <begin position="663"/>
        <end position="681"/>
    </location>
</feature>
<dbReference type="SMART" id="SM00220">
    <property type="entry name" value="S_TKc"/>
    <property type="match status" value="1"/>
</dbReference>
<dbReference type="AlphaFoldDB" id="A0A8H3YE59"/>
<feature type="compositionally biased region" description="Polar residues" evidence="9">
    <location>
        <begin position="186"/>
        <end position="201"/>
    </location>
</feature>
<accession>A0A8H3YE59</accession>
<dbReference type="InterPro" id="IPR008271">
    <property type="entry name" value="Ser/Thr_kinase_AS"/>
</dbReference>
<name>A0A8H3YE59_9TREE</name>
<dbReference type="Gene3D" id="3.30.200.20">
    <property type="entry name" value="Phosphorylase Kinase, domain 1"/>
    <property type="match status" value="1"/>
</dbReference>
<comment type="similarity">
    <text evidence="8">Belongs to the protein kinase superfamily. Ser/Thr protein kinase family. MAP kinase subfamily.</text>
</comment>
<dbReference type="PROSITE" id="PS00108">
    <property type="entry name" value="PROTEIN_KINASE_ST"/>
    <property type="match status" value="1"/>
</dbReference>
<reference evidence="11" key="1">
    <citation type="submission" date="2020-07" db="EMBL/GenBank/DDBJ databases">
        <title>Draft Genome Sequence of a Deep-Sea Yeast, Naganishia (Cryptococcus) liquefaciens strain N6.</title>
        <authorList>
            <person name="Han Y.W."/>
            <person name="Kajitani R."/>
            <person name="Morimoto H."/>
            <person name="Parhat M."/>
            <person name="Tsubouchi H."/>
            <person name="Bakenova O."/>
            <person name="Ogata M."/>
            <person name="Argunhan B."/>
            <person name="Aoki R."/>
            <person name="Kajiwara S."/>
            <person name="Itoh T."/>
            <person name="Iwasaki H."/>
        </authorList>
    </citation>
    <scope>NUCLEOTIDE SEQUENCE</scope>
    <source>
        <strain evidence="11">N6</strain>
    </source>
</reference>
<dbReference type="FunFam" id="1.10.510.10:FF:000013">
    <property type="entry name" value="Mitogen-activated protein kinase"/>
    <property type="match status" value="1"/>
</dbReference>
<feature type="compositionally biased region" description="Low complexity" evidence="9">
    <location>
        <begin position="727"/>
        <end position="741"/>
    </location>
</feature>
<protein>
    <recommendedName>
        <fullName evidence="1 8">Mitogen-activated protein kinase</fullName>
        <ecNumber evidence="1 8">2.7.11.24</ecNumber>
    </recommendedName>
</protein>
<feature type="compositionally biased region" description="Low complexity" evidence="9">
    <location>
        <begin position="7"/>
        <end position="21"/>
    </location>
</feature>
<evidence type="ECO:0000256" key="4">
    <source>
        <dbReference type="ARBA" id="ARBA00022741"/>
    </source>
</evidence>